<dbReference type="EMBL" id="GGEC01088209">
    <property type="protein sequence ID" value="MBX68693.1"/>
    <property type="molecule type" value="Transcribed_RNA"/>
</dbReference>
<proteinExistence type="predicted"/>
<reference evidence="1" key="1">
    <citation type="submission" date="2018-02" db="EMBL/GenBank/DDBJ databases">
        <title>Rhizophora mucronata_Transcriptome.</title>
        <authorList>
            <person name="Meera S.P."/>
            <person name="Sreeshan A."/>
            <person name="Augustine A."/>
        </authorList>
    </citation>
    <scope>NUCLEOTIDE SEQUENCE</scope>
    <source>
        <tissue evidence="1">Leaf</tissue>
    </source>
</reference>
<name>A0A2P2QNW8_RHIMU</name>
<protein>
    <submittedName>
        <fullName evidence="1">Uncharacterized protein</fullName>
    </submittedName>
</protein>
<organism evidence="1">
    <name type="scientific">Rhizophora mucronata</name>
    <name type="common">Asiatic mangrove</name>
    <dbReference type="NCBI Taxonomy" id="61149"/>
    <lineage>
        <taxon>Eukaryota</taxon>
        <taxon>Viridiplantae</taxon>
        <taxon>Streptophyta</taxon>
        <taxon>Embryophyta</taxon>
        <taxon>Tracheophyta</taxon>
        <taxon>Spermatophyta</taxon>
        <taxon>Magnoliopsida</taxon>
        <taxon>eudicotyledons</taxon>
        <taxon>Gunneridae</taxon>
        <taxon>Pentapetalae</taxon>
        <taxon>rosids</taxon>
        <taxon>fabids</taxon>
        <taxon>Malpighiales</taxon>
        <taxon>Rhizophoraceae</taxon>
        <taxon>Rhizophora</taxon>
    </lineage>
</organism>
<evidence type="ECO:0000313" key="1">
    <source>
        <dbReference type="EMBL" id="MBX68693.1"/>
    </source>
</evidence>
<sequence length="85" mass="9418">MFFVRIFVVFDHPELQVQESYSVREEGRIRYGRAHLEADGFHPDSVIHVAGHGVARIRGVVELQRKEQAAAGVGKEAGCDTVGVE</sequence>
<accession>A0A2P2QNW8</accession>
<dbReference type="AlphaFoldDB" id="A0A2P2QNW8"/>